<evidence type="ECO:0000259" key="8">
    <source>
        <dbReference type="PROSITE" id="PS51075"/>
    </source>
</evidence>
<keyword evidence="3" id="KW-0862">Zinc</keyword>
<keyword evidence="2" id="KW-0479">Metal-binding</keyword>
<evidence type="ECO:0000256" key="2">
    <source>
        <dbReference type="ARBA" id="ARBA00022723"/>
    </source>
</evidence>
<proteinExistence type="inferred from homology"/>
<dbReference type="InterPro" id="IPR003619">
    <property type="entry name" value="MAD_homology1_Dwarfin-type"/>
</dbReference>
<comment type="subcellular location">
    <subcellularLocation>
        <location evidence="7">Cytoplasm</location>
    </subcellularLocation>
    <subcellularLocation>
        <location evidence="7">Nucleus</location>
    </subcellularLocation>
</comment>
<dbReference type="Gene3D" id="2.60.200.10">
    <property type="match status" value="1"/>
</dbReference>
<dbReference type="InterPro" id="IPR013019">
    <property type="entry name" value="MAD_homology_MH1"/>
</dbReference>
<sequence length="400" mass="44870">MPSLYKLFGGSNSAVKKLLLWRQGDEDERWAEKALESLIKKLKNQTDAITCLENVLFSKNSQSPCITIPRSLDGRLQILHRKGLPHVIYCRIFRWPDLQSQHEIRSLDHCQFSFSKSLSEVCINPYHYERIEASVPPPVLIPRTSEYCQNKAFNGLNNIGFQSQFINGINNTVPYSNTTNLGHIYIPENNSSSVYAAVPFVDDKNWCIISYFELMNQIGEIFKANTQAIIVDGYANPITTTGRFSLGALSNVRRTPESDAVLGHIGGGIQLFYNSGDVFVENVSSSSIFIQSVNLNCVKGFHSRAVVRVSTGTSIQVFYASEFAQILANKISFGYQSVNELTKQCDIYISFIKGWGTGYSRQDLTMCPCWLSMRLCTPLSWVDRVLSSIGSPKDPISSYT</sequence>
<comment type="similarity">
    <text evidence="1 7">Belongs to the dwarfin/SMAD family.</text>
</comment>
<organism evidence="10">
    <name type="scientific">Henneguya salminicola</name>
    <name type="common">Myxosporean</name>
    <dbReference type="NCBI Taxonomy" id="69463"/>
    <lineage>
        <taxon>Eukaryota</taxon>
        <taxon>Metazoa</taxon>
        <taxon>Cnidaria</taxon>
        <taxon>Myxozoa</taxon>
        <taxon>Myxosporea</taxon>
        <taxon>Bivalvulida</taxon>
        <taxon>Platysporina</taxon>
        <taxon>Myxobolidae</taxon>
        <taxon>Henneguya</taxon>
    </lineage>
</organism>
<dbReference type="OrthoDB" id="5794312at2759"/>
<dbReference type="SMART" id="SM00523">
    <property type="entry name" value="DWA"/>
    <property type="match status" value="1"/>
</dbReference>
<evidence type="ECO:0000256" key="5">
    <source>
        <dbReference type="ARBA" id="ARBA00023163"/>
    </source>
</evidence>
<evidence type="ECO:0000256" key="1">
    <source>
        <dbReference type="ARBA" id="ARBA00005545"/>
    </source>
</evidence>
<dbReference type="Pfam" id="PF03166">
    <property type="entry name" value="MH2"/>
    <property type="match status" value="1"/>
</dbReference>
<evidence type="ECO:0000256" key="4">
    <source>
        <dbReference type="ARBA" id="ARBA00023015"/>
    </source>
</evidence>
<feature type="domain" description="MH1" evidence="8">
    <location>
        <begin position="13"/>
        <end position="137"/>
    </location>
</feature>
<dbReference type="GO" id="GO:0030509">
    <property type="term" value="P:BMP signaling pathway"/>
    <property type="evidence" value="ECO:0007669"/>
    <property type="project" value="TreeGrafter"/>
</dbReference>
<evidence type="ECO:0000256" key="3">
    <source>
        <dbReference type="ARBA" id="ARBA00022833"/>
    </source>
</evidence>
<accession>A0A6G3MFA5</accession>
<dbReference type="GO" id="GO:0070411">
    <property type="term" value="F:I-SMAD binding"/>
    <property type="evidence" value="ECO:0007669"/>
    <property type="project" value="TreeGrafter"/>
</dbReference>
<keyword evidence="6 7" id="KW-0539">Nucleus</keyword>
<dbReference type="InterPro" id="IPR017855">
    <property type="entry name" value="SMAD-like_dom_sf"/>
</dbReference>
<dbReference type="GO" id="GO:0000978">
    <property type="term" value="F:RNA polymerase II cis-regulatory region sequence-specific DNA binding"/>
    <property type="evidence" value="ECO:0007669"/>
    <property type="project" value="TreeGrafter"/>
</dbReference>
<dbReference type="GO" id="GO:0060395">
    <property type="term" value="P:SMAD protein signal transduction"/>
    <property type="evidence" value="ECO:0007669"/>
    <property type="project" value="TreeGrafter"/>
</dbReference>
<dbReference type="EMBL" id="GHBP01001306">
    <property type="protein sequence ID" value="NDJ92690.1"/>
    <property type="molecule type" value="Transcribed_RNA"/>
</dbReference>
<name>A0A6G3MFA5_HENSL</name>
<dbReference type="InterPro" id="IPR036578">
    <property type="entry name" value="SMAD_MH1_sf"/>
</dbReference>
<keyword evidence="4 7" id="KW-0805">Transcription regulation</keyword>
<dbReference type="InterPro" id="IPR001132">
    <property type="entry name" value="SMAD_dom_Dwarfin-type"/>
</dbReference>
<evidence type="ECO:0000256" key="7">
    <source>
        <dbReference type="RuleBase" id="RU361195"/>
    </source>
</evidence>
<keyword evidence="5 7" id="KW-0804">Transcription</keyword>
<reference evidence="10" key="1">
    <citation type="submission" date="2018-11" db="EMBL/GenBank/DDBJ databases">
        <title>Henneguya salminicola genome and transcriptome.</title>
        <authorList>
            <person name="Yahalomi D."/>
            <person name="Atkinson S.D."/>
            <person name="Neuhof M."/>
            <person name="Chang E.S."/>
            <person name="Philippe H."/>
            <person name="Cartwright P."/>
            <person name="Bartholomew J.L."/>
            <person name="Huchon D."/>
        </authorList>
    </citation>
    <scope>NUCLEOTIDE SEQUENCE</scope>
    <source>
        <strain evidence="10">Hz1</strain>
        <tissue evidence="10">Whole</tissue>
    </source>
</reference>
<dbReference type="SMART" id="SM00524">
    <property type="entry name" value="DWB"/>
    <property type="match status" value="1"/>
</dbReference>
<dbReference type="InterPro" id="IPR013790">
    <property type="entry name" value="Dwarfin"/>
</dbReference>
<dbReference type="PROSITE" id="PS51075">
    <property type="entry name" value="MH1"/>
    <property type="match status" value="1"/>
</dbReference>
<dbReference type="GO" id="GO:0005737">
    <property type="term" value="C:cytoplasm"/>
    <property type="evidence" value="ECO:0007669"/>
    <property type="project" value="UniProtKB-SubCell"/>
</dbReference>
<evidence type="ECO:0000256" key="6">
    <source>
        <dbReference type="ARBA" id="ARBA00023242"/>
    </source>
</evidence>
<dbReference type="GO" id="GO:0000981">
    <property type="term" value="F:DNA-binding transcription factor activity, RNA polymerase II-specific"/>
    <property type="evidence" value="ECO:0007669"/>
    <property type="project" value="TreeGrafter"/>
</dbReference>
<evidence type="ECO:0000259" key="9">
    <source>
        <dbReference type="PROSITE" id="PS51076"/>
    </source>
</evidence>
<dbReference type="GO" id="GO:0030154">
    <property type="term" value="P:cell differentiation"/>
    <property type="evidence" value="ECO:0007669"/>
    <property type="project" value="TreeGrafter"/>
</dbReference>
<dbReference type="GO" id="GO:0009653">
    <property type="term" value="P:anatomical structure morphogenesis"/>
    <property type="evidence" value="ECO:0007669"/>
    <property type="project" value="TreeGrafter"/>
</dbReference>
<dbReference type="AlphaFoldDB" id="A0A6G3MFA5"/>
<keyword evidence="7" id="KW-0963">Cytoplasm</keyword>
<dbReference type="PANTHER" id="PTHR13703">
    <property type="entry name" value="SMAD"/>
    <property type="match status" value="1"/>
</dbReference>
<dbReference type="SUPFAM" id="SSF49879">
    <property type="entry name" value="SMAD/FHA domain"/>
    <property type="match status" value="1"/>
</dbReference>
<protein>
    <recommendedName>
        <fullName evidence="7">Mothers against decapentaplegic homolog</fullName>
        <shortName evidence="7">MAD homolog</shortName>
        <shortName evidence="7">Mothers against DPP homolog</shortName>
    </recommendedName>
    <alternativeName>
        <fullName evidence="7">SMAD family member</fullName>
    </alternativeName>
</protein>
<dbReference type="Gene3D" id="3.90.520.10">
    <property type="entry name" value="SMAD MH1 domain"/>
    <property type="match status" value="1"/>
</dbReference>
<dbReference type="SUPFAM" id="SSF56366">
    <property type="entry name" value="SMAD MH1 domain"/>
    <property type="match status" value="1"/>
</dbReference>
<evidence type="ECO:0000313" key="10">
    <source>
        <dbReference type="EMBL" id="NDJ92690.1"/>
    </source>
</evidence>
<dbReference type="Pfam" id="PF03165">
    <property type="entry name" value="MH1"/>
    <property type="match status" value="1"/>
</dbReference>
<dbReference type="GO" id="GO:0071144">
    <property type="term" value="C:heteromeric SMAD protein complex"/>
    <property type="evidence" value="ECO:0007669"/>
    <property type="project" value="TreeGrafter"/>
</dbReference>
<feature type="domain" description="MH2" evidence="9">
    <location>
        <begin position="206"/>
        <end position="400"/>
    </location>
</feature>
<dbReference type="InterPro" id="IPR008984">
    <property type="entry name" value="SMAD_FHA_dom_sf"/>
</dbReference>
<dbReference type="PROSITE" id="PS51076">
    <property type="entry name" value="MH2"/>
    <property type="match status" value="1"/>
</dbReference>
<dbReference type="GO" id="GO:0046872">
    <property type="term" value="F:metal ion binding"/>
    <property type="evidence" value="ECO:0007669"/>
    <property type="project" value="UniProtKB-KW"/>
</dbReference>